<dbReference type="SUPFAM" id="SSF48498">
    <property type="entry name" value="Tetracyclin repressor-like, C-terminal domain"/>
    <property type="match status" value="1"/>
</dbReference>
<evidence type="ECO:0000256" key="2">
    <source>
        <dbReference type="ARBA" id="ARBA00023125"/>
    </source>
</evidence>
<proteinExistence type="predicted"/>
<dbReference type="PANTHER" id="PTHR30055:SF243">
    <property type="entry name" value="HTH-TYPE TRANSCRIPTIONAL REGULATOR RV1816"/>
    <property type="match status" value="1"/>
</dbReference>
<protein>
    <submittedName>
        <fullName evidence="6">AcrR family transcriptional regulator</fullName>
    </submittedName>
</protein>
<keyword evidence="7" id="KW-1185">Reference proteome</keyword>
<evidence type="ECO:0000256" key="4">
    <source>
        <dbReference type="PROSITE-ProRule" id="PRU00335"/>
    </source>
</evidence>
<dbReference type="InterPro" id="IPR036271">
    <property type="entry name" value="Tet_transcr_reg_TetR-rel_C_sf"/>
</dbReference>
<dbReference type="EMBL" id="JAAMOZ010000001">
    <property type="protein sequence ID" value="NIH55894.1"/>
    <property type="molecule type" value="Genomic_DNA"/>
</dbReference>
<organism evidence="6 7">
    <name type="scientific">Brooklawnia cerclae</name>
    <dbReference type="NCBI Taxonomy" id="349934"/>
    <lineage>
        <taxon>Bacteria</taxon>
        <taxon>Bacillati</taxon>
        <taxon>Actinomycetota</taxon>
        <taxon>Actinomycetes</taxon>
        <taxon>Propionibacteriales</taxon>
        <taxon>Propionibacteriaceae</taxon>
        <taxon>Brooklawnia</taxon>
    </lineage>
</organism>
<dbReference type="InterPro" id="IPR025996">
    <property type="entry name" value="MT1864/Rv1816-like_C"/>
</dbReference>
<keyword evidence="1" id="KW-0805">Transcription regulation</keyword>
<keyword evidence="3" id="KW-0804">Transcription</keyword>
<evidence type="ECO:0000259" key="5">
    <source>
        <dbReference type="PROSITE" id="PS50977"/>
    </source>
</evidence>
<dbReference type="SUPFAM" id="SSF46689">
    <property type="entry name" value="Homeodomain-like"/>
    <property type="match status" value="1"/>
</dbReference>
<evidence type="ECO:0000256" key="3">
    <source>
        <dbReference type="ARBA" id="ARBA00023163"/>
    </source>
</evidence>
<dbReference type="Proteomes" id="UP000749311">
    <property type="component" value="Unassembled WGS sequence"/>
</dbReference>
<gene>
    <name evidence="6" type="ORF">FB473_000539</name>
</gene>
<dbReference type="PANTHER" id="PTHR30055">
    <property type="entry name" value="HTH-TYPE TRANSCRIPTIONAL REGULATOR RUTR"/>
    <property type="match status" value="1"/>
</dbReference>
<dbReference type="Pfam" id="PF13305">
    <property type="entry name" value="TetR_C_33"/>
    <property type="match status" value="1"/>
</dbReference>
<reference evidence="6 7" key="1">
    <citation type="submission" date="2020-02" db="EMBL/GenBank/DDBJ databases">
        <title>Sequencing the genomes of 1000 actinobacteria strains.</title>
        <authorList>
            <person name="Klenk H.-P."/>
        </authorList>
    </citation>
    <scope>NUCLEOTIDE SEQUENCE [LARGE SCALE GENOMIC DNA]</scope>
    <source>
        <strain evidence="6 7">DSM 19609</strain>
    </source>
</reference>
<name>A0ABX0SBY1_9ACTN</name>
<evidence type="ECO:0000313" key="6">
    <source>
        <dbReference type="EMBL" id="NIH55894.1"/>
    </source>
</evidence>
<comment type="caution">
    <text evidence="6">The sequence shown here is derived from an EMBL/GenBank/DDBJ whole genome shotgun (WGS) entry which is preliminary data.</text>
</comment>
<evidence type="ECO:0000313" key="7">
    <source>
        <dbReference type="Proteomes" id="UP000749311"/>
    </source>
</evidence>
<keyword evidence="2 4" id="KW-0238">DNA-binding</keyword>
<dbReference type="InterPro" id="IPR009057">
    <property type="entry name" value="Homeodomain-like_sf"/>
</dbReference>
<evidence type="ECO:0000256" key="1">
    <source>
        <dbReference type="ARBA" id="ARBA00023015"/>
    </source>
</evidence>
<sequence length="229" mass="24692">MPRRSDEQTAAMRERIAVAAREELAATGASGLSMRRVAARVGVTVGALYRYYADRDQLLTGLIIEAYLAIGQAAESGERSVGAPAERWLAIFRAVRDWAKAHPHQFDLIYGSPVVGYIAPETTIGPATRILAPLIRTALTAPGRVDPSPVTDAGLASDLDRVRGWLSDQGYEVDPGTLPDSVILGVLRAWTELVGTIGHELHGHFVGSIEHTDDYLDEIARRTGQAIGL</sequence>
<dbReference type="InterPro" id="IPR001647">
    <property type="entry name" value="HTH_TetR"/>
</dbReference>
<dbReference type="Gene3D" id="1.10.357.10">
    <property type="entry name" value="Tetracycline Repressor, domain 2"/>
    <property type="match status" value="1"/>
</dbReference>
<feature type="DNA-binding region" description="H-T-H motif" evidence="4">
    <location>
        <begin position="33"/>
        <end position="52"/>
    </location>
</feature>
<feature type="domain" description="HTH tetR-type" evidence="5">
    <location>
        <begin position="10"/>
        <end position="70"/>
    </location>
</feature>
<dbReference type="PRINTS" id="PR00455">
    <property type="entry name" value="HTHTETR"/>
</dbReference>
<dbReference type="Pfam" id="PF00440">
    <property type="entry name" value="TetR_N"/>
    <property type="match status" value="1"/>
</dbReference>
<dbReference type="PROSITE" id="PS50977">
    <property type="entry name" value="HTH_TETR_2"/>
    <property type="match status" value="1"/>
</dbReference>
<dbReference type="InterPro" id="IPR050109">
    <property type="entry name" value="HTH-type_TetR-like_transc_reg"/>
</dbReference>
<accession>A0ABX0SBY1</accession>
<dbReference type="RefSeq" id="WP_167164601.1">
    <property type="nucleotide sequence ID" value="NZ_BAAAOO010000002.1"/>
</dbReference>